<dbReference type="Pfam" id="PF19991">
    <property type="entry name" value="HMA_2"/>
    <property type="match status" value="1"/>
</dbReference>
<protein>
    <submittedName>
        <fullName evidence="1">Uncharacterized protein</fullName>
    </submittedName>
</protein>
<evidence type="ECO:0000313" key="2">
    <source>
        <dbReference type="Proteomes" id="UP001235547"/>
    </source>
</evidence>
<dbReference type="Proteomes" id="UP001235547">
    <property type="component" value="Chromosome 2"/>
</dbReference>
<accession>A0ABY8CQ98</accession>
<dbReference type="RefSeq" id="WP_280731523.1">
    <property type="nucleotide sequence ID" value="NZ_CP120367.1"/>
</dbReference>
<organism evidence="1 2">
    <name type="scientific">Sinorhizobium numidicum</name>
    <dbReference type="NCBI Taxonomy" id="680248"/>
    <lineage>
        <taxon>Bacteria</taxon>
        <taxon>Pseudomonadati</taxon>
        <taxon>Pseudomonadota</taxon>
        <taxon>Alphaproteobacteria</taxon>
        <taxon>Hyphomicrobiales</taxon>
        <taxon>Rhizobiaceae</taxon>
        <taxon>Sinorhizobium/Ensifer group</taxon>
        <taxon>Sinorhizobium</taxon>
    </lineage>
</organism>
<evidence type="ECO:0000313" key="1">
    <source>
        <dbReference type="EMBL" id="WEX80805.1"/>
    </source>
</evidence>
<proteinExistence type="predicted"/>
<keyword evidence="2" id="KW-1185">Reference proteome</keyword>
<reference evidence="1 2" key="1">
    <citation type="submission" date="2023-03" db="EMBL/GenBank/DDBJ databases">
        <authorList>
            <person name="Kaur S."/>
            <person name="Espinosa-Saiz D."/>
            <person name="Velazquez E."/>
            <person name="Menendez E."/>
            <person name="diCenzo G.C."/>
        </authorList>
    </citation>
    <scope>NUCLEOTIDE SEQUENCE [LARGE SCALE GENOMIC DNA]</scope>
    <source>
        <strain evidence="1 2">LMG 27395</strain>
    </source>
</reference>
<sequence length="163" mass="17394">MKLEVPTLNAQIVHYTPGRLRIKIPAARHQTAFFAELQQRLLRAEGVLSVTVNPTAASLVIEHDVGIDPIAACRNIPGLAVGSSAAHPLALGVDSGRACDTDVVFLVAKLLPLLFGGHPIAHLAEVLGEPILRAAVDSMMRPRSYPLPAVVHREEEELIAIAA</sequence>
<dbReference type="EMBL" id="CP120370">
    <property type="protein sequence ID" value="WEX80805.1"/>
    <property type="molecule type" value="Genomic_DNA"/>
</dbReference>
<name>A0ABY8CQ98_9HYPH</name>
<gene>
    <name evidence="1" type="ORF">PYH38_000095</name>
</gene>